<dbReference type="InterPro" id="IPR008538">
    <property type="entry name" value="Uma2"/>
</dbReference>
<feature type="region of interest" description="Disordered" evidence="1">
    <location>
        <begin position="1"/>
        <end position="22"/>
    </location>
</feature>
<dbReference type="KEGG" id="uli:ETAA1_44580"/>
<dbReference type="InterPro" id="IPR012296">
    <property type="entry name" value="Nuclease_put_TT1808"/>
</dbReference>
<name>A0A517XYD2_9BACT</name>
<reference evidence="3 4" key="1">
    <citation type="submission" date="2019-02" db="EMBL/GenBank/DDBJ databases">
        <title>Deep-cultivation of Planctomycetes and their phenomic and genomic characterization uncovers novel biology.</title>
        <authorList>
            <person name="Wiegand S."/>
            <person name="Jogler M."/>
            <person name="Boedeker C."/>
            <person name="Pinto D."/>
            <person name="Vollmers J."/>
            <person name="Rivas-Marin E."/>
            <person name="Kohn T."/>
            <person name="Peeters S.H."/>
            <person name="Heuer A."/>
            <person name="Rast P."/>
            <person name="Oberbeckmann S."/>
            <person name="Bunk B."/>
            <person name="Jeske O."/>
            <person name="Meyerdierks A."/>
            <person name="Storesund J.E."/>
            <person name="Kallscheuer N."/>
            <person name="Luecker S."/>
            <person name="Lage O.M."/>
            <person name="Pohl T."/>
            <person name="Merkel B.J."/>
            <person name="Hornburger P."/>
            <person name="Mueller R.-W."/>
            <person name="Bruemmer F."/>
            <person name="Labrenz M."/>
            <person name="Spormann A.M."/>
            <person name="Op den Camp H."/>
            <person name="Overmann J."/>
            <person name="Amann R."/>
            <person name="Jetten M.S.M."/>
            <person name="Mascher T."/>
            <person name="Medema M.H."/>
            <person name="Devos D.P."/>
            <person name="Kaster A.-K."/>
            <person name="Ovreas L."/>
            <person name="Rohde M."/>
            <person name="Galperin M.Y."/>
            <person name="Jogler C."/>
        </authorList>
    </citation>
    <scope>NUCLEOTIDE SEQUENCE [LARGE SCALE GENOMIC DNA]</scope>
    <source>
        <strain evidence="3 4">ETA_A1</strain>
    </source>
</reference>
<dbReference type="SUPFAM" id="SSF52980">
    <property type="entry name" value="Restriction endonuclease-like"/>
    <property type="match status" value="1"/>
</dbReference>
<evidence type="ECO:0000313" key="4">
    <source>
        <dbReference type="Proteomes" id="UP000319576"/>
    </source>
</evidence>
<sequence>MIRPPRAQPRNDYPTSDGKPMAETDLHRDLMAEVIQTLKWWFRDRADVYVSGNLLVYYEKGNKRIHVAPDAFVVPGIGNHLRENYLLWQEGRGLDFVVELTSKTTMMEDIETKYNLYVEKLAVKEYVLFDPREEYLTPSFQMYRRFGAGFRHVKPTTGRFTSRVLGLGLERHGTSLRFRDPATGELLPTPTERADAESHRASAEAVRADTAEAEIARLKRELARLRGERNGGGG</sequence>
<evidence type="ECO:0000259" key="2">
    <source>
        <dbReference type="Pfam" id="PF05685"/>
    </source>
</evidence>
<dbReference type="AlphaFoldDB" id="A0A517XYD2"/>
<accession>A0A517XYD2</accession>
<evidence type="ECO:0000256" key="1">
    <source>
        <dbReference type="SAM" id="MobiDB-lite"/>
    </source>
</evidence>
<dbReference type="Gene3D" id="3.90.1570.10">
    <property type="entry name" value="tt1808, chain A"/>
    <property type="match status" value="1"/>
</dbReference>
<dbReference type="Proteomes" id="UP000319576">
    <property type="component" value="Chromosome"/>
</dbReference>
<dbReference type="CDD" id="cd06260">
    <property type="entry name" value="DUF820-like"/>
    <property type="match status" value="1"/>
</dbReference>
<dbReference type="OrthoDB" id="274412at2"/>
<dbReference type="PANTHER" id="PTHR33352:SF3">
    <property type="entry name" value="SLR1612 PROTEIN"/>
    <property type="match status" value="1"/>
</dbReference>
<feature type="region of interest" description="Disordered" evidence="1">
    <location>
        <begin position="181"/>
        <end position="206"/>
    </location>
</feature>
<dbReference type="EMBL" id="CP036273">
    <property type="protein sequence ID" value="QDU22478.1"/>
    <property type="molecule type" value="Genomic_DNA"/>
</dbReference>
<feature type="compositionally biased region" description="Basic and acidic residues" evidence="1">
    <location>
        <begin position="192"/>
        <end position="206"/>
    </location>
</feature>
<dbReference type="Pfam" id="PF05685">
    <property type="entry name" value="Uma2"/>
    <property type="match status" value="1"/>
</dbReference>
<feature type="domain" description="Putative restriction endonuclease" evidence="2">
    <location>
        <begin position="16"/>
        <end position="136"/>
    </location>
</feature>
<organism evidence="3 4">
    <name type="scientific">Urbifossiella limnaea</name>
    <dbReference type="NCBI Taxonomy" id="2528023"/>
    <lineage>
        <taxon>Bacteria</taxon>
        <taxon>Pseudomonadati</taxon>
        <taxon>Planctomycetota</taxon>
        <taxon>Planctomycetia</taxon>
        <taxon>Gemmatales</taxon>
        <taxon>Gemmataceae</taxon>
        <taxon>Urbifossiella</taxon>
    </lineage>
</organism>
<dbReference type="PANTHER" id="PTHR33352">
    <property type="entry name" value="SLR1095 PROTEIN"/>
    <property type="match status" value="1"/>
</dbReference>
<protein>
    <recommendedName>
        <fullName evidence="2">Putative restriction endonuclease domain-containing protein</fullName>
    </recommendedName>
</protein>
<evidence type="ECO:0000313" key="3">
    <source>
        <dbReference type="EMBL" id="QDU22478.1"/>
    </source>
</evidence>
<dbReference type="InterPro" id="IPR011335">
    <property type="entry name" value="Restrct_endonuc-II-like"/>
</dbReference>
<dbReference type="RefSeq" id="WP_145242244.1">
    <property type="nucleotide sequence ID" value="NZ_CP036273.1"/>
</dbReference>
<keyword evidence="4" id="KW-1185">Reference proteome</keyword>
<proteinExistence type="predicted"/>
<gene>
    <name evidence="3" type="ORF">ETAA1_44580</name>
</gene>